<feature type="domain" description="Histidine kinase" evidence="7">
    <location>
        <begin position="195"/>
        <end position="409"/>
    </location>
</feature>
<dbReference type="Gene3D" id="3.30.565.10">
    <property type="entry name" value="Histidine kinase-like ATPase, C-terminal domain"/>
    <property type="match status" value="1"/>
</dbReference>
<keyword evidence="10" id="KW-1185">Reference proteome</keyword>
<gene>
    <name evidence="9" type="ORF">IM787_11315</name>
</gene>
<dbReference type="SUPFAM" id="SSF47384">
    <property type="entry name" value="Homodimeric domain of signal transducing histidine kinase"/>
    <property type="match status" value="1"/>
</dbReference>
<dbReference type="SUPFAM" id="SSF52172">
    <property type="entry name" value="CheY-like"/>
    <property type="match status" value="1"/>
</dbReference>
<dbReference type="InterPro" id="IPR011006">
    <property type="entry name" value="CheY-like_superfamily"/>
</dbReference>
<dbReference type="SMART" id="SM00388">
    <property type="entry name" value="HisKA"/>
    <property type="match status" value="1"/>
</dbReference>
<keyword evidence="4" id="KW-0808">Transferase</keyword>
<dbReference type="RefSeq" id="WP_193676765.1">
    <property type="nucleotide sequence ID" value="NZ_JADDIV010000003.1"/>
</dbReference>
<proteinExistence type="predicted"/>
<evidence type="ECO:0000256" key="1">
    <source>
        <dbReference type="ARBA" id="ARBA00000085"/>
    </source>
</evidence>
<feature type="domain" description="Response regulatory" evidence="8">
    <location>
        <begin position="8"/>
        <end position="152"/>
    </location>
</feature>
<dbReference type="Gene3D" id="3.40.50.2300">
    <property type="match status" value="1"/>
</dbReference>
<dbReference type="CDD" id="cd00082">
    <property type="entry name" value="HisKA"/>
    <property type="match status" value="1"/>
</dbReference>
<name>A0ABR9S3S0_9BURK</name>
<protein>
    <recommendedName>
        <fullName evidence="2">histidine kinase</fullName>
        <ecNumber evidence="2">2.7.13.3</ecNumber>
    </recommendedName>
</protein>
<dbReference type="InterPro" id="IPR005467">
    <property type="entry name" value="His_kinase_dom"/>
</dbReference>
<evidence type="ECO:0000256" key="3">
    <source>
        <dbReference type="ARBA" id="ARBA00022553"/>
    </source>
</evidence>
<reference evidence="9 10" key="1">
    <citation type="submission" date="2020-10" db="EMBL/GenBank/DDBJ databases">
        <title>Ramlibacter sp. HM2 16S ribosomal RNA gene Genome sequencing and assembly.</title>
        <authorList>
            <person name="Kang M."/>
        </authorList>
    </citation>
    <scope>NUCLEOTIDE SEQUENCE [LARGE SCALE GENOMIC DNA]</scope>
    <source>
        <strain evidence="9 10">HM2</strain>
    </source>
</reference>
<dbReference type="PROSITE" id="PS50109">
    <property type="entry name" value="HIS_KIN"/>
    <property type="match status" value="1"/>
</dbReference>
<dbReference type="SUPFAM" id="SSF55874">
    <property type="entry name" value="ATPase domain of HSP90 chaperone/DNA topoisomerase II/histidine kinase"/>
    <property type="match status" value="1"/>
</dbReference>
<feature type="modified residue" description="4-aspartylphosphate" evidence="6">
    <location>
        <position position="83"/>
    </location>
</feature>
<comment type="caution">
    <text evidence="9">The sequence shown here is derived from an EMBL/GenBank/DDBJ whole genome shotgun (WGS) entry which is preliminary data.</text>
</comment>
<evidence type="ECO:0000259" key="7">
    <source>
        <dbReference type="PROSITE" id="PS50109"/>
    </source>
</evidence>
<organism evidence="9 10">
    <name type="scientific">Ramlibacter pallidus</name>
    <dbReference type="NCBI Taxonomy" id="2780087"/>
    <lineage>
        <taxon>Bacteria</taxon>
        <taxon>Pseudomonadati</taxon>
        <taxon>Pseudomonadota</taxon>
        <taxon>Betaproteobacteria</taxon>
        <taxon>Burkholderiales</taxon>
        <taxon>Comamonadaceae</taxon>
        <taxon>Ramlibacter</taxon>
    </lineage>
</organism>
<dbReference type="PRINTS" id="PR00344">
    <property type="entry name" value="BCTRLSENSOR"/>
</dbReference>
<evidence type="ECO:0000259" key="8">
    <source>
        <dbReference type="PROSITE" id="PS50110"/>
    </source>
</evidence>
<evidence type="ECO:0000256" key="2">
    <source>
        <dbReference type="ARBA" id="ARBA00012438"/>
    </source>
</evidence>
<keyword evidence="3 6" id="KW-0597">Phosphoprotein</keyword>
<accession>A0ABR9S3S0</accession>
<sequence length="416" mass="46043">MQYPQNRRVLIVDDTPSIHEDFRKILAPDLHAPLEAAESVLFGSGPRAEWSFALSSAYQGAEALALVEASVSAGQPYAVAFVDMRMPPGWDGMETVERLWQADPQLQVVICTAYSDHPWHDLLERLDVQDRLVILKKPFDLIEVSQLARTLSTKWSLARQVERRAQEQELEVEHLRIAEGTLRDRGEDLKTFARAVSHDLRSPLALISSFCHLLQKELDAGTPAARKYLEHIQNHAALGQELVAGLLTLTRIDRAELHLERVEIGRLVAEHAAELRQAAPHRDVSIEVEAGIAVSGDPRLVRIAVRNLLENAWKFTGRRAAARIEIGVTLGPDGCEVLSVRDNGCGFDMAQADRLFRTFQRLLHEHDYPGTGVGLVTVERVAARHGGRAWCTSIPGAGSTFFLSFPSGPVASTPAH</sequence>
<dbReference type="Pfam" id="PF02518">
    <property type="entry name" value="HATPase_c"/>
    <property type="match status" value="1"/>
</dbReference>
<dbReference type="InterPro" id="IPR001789">
    <property type="entry name" value="Sig_transdc_resp-reg_receiver"/>
</dbReference>
<dbReference type="PANTHER" id="PTHR42878">
    <property type="entry name" value="TWO-COMPONENT HISTIDINE KINASE"/>
    <property type="match status" value="1"/>
</dbReference>
<keyword evidence="5" id="KW-0418">Kinase</keyword>
<dbReference type="PANTHER" id="PTHR42878:SF15">
    <property type="entry name" value="BACTERIOPHYTOCHROME"/>
    <property type="match status" value="1"/>
</dbReference>
<dbReference type="EC" id="2.7.13.3" evidence="2"/>
<dbReference type="EMBL" id="JADDIV010000003">
    <property type="protein sequence ID" value="MBE7368156.1"/>
    <property type="molecule type" value="Genomic_DNA"/>
</dbReference>
<dbReference type="Pfam" id="PF00512">
    <property type="entry name" value="HisKA"/>
    <property type="match status" value="1"/>
</dbReference>
<dbReference type="InterPro" id="IPR050351">
    <property type="entry name" value="BphY/WalK/GraS-like"/>
</dbReference>
<dbReference type="InterPro" id="IPR003661">
    <property type="entry name" value="HisK_dim/P_dom"/>
</dbReference>
<evidence type="ECO:0000313" key="10">
    <source>
        <dbReference type="Proteomes" id="UP000806285"/>
    </source>
</evidence>
<dbReference type="PROSITE" id="PS50110">
    <property type="entry name" value="RESPONSE_REGULATORY"/>
    <property type="match status" value="1"/>
</dbReference>
<evidence type="ECO:0000256" key="5">
    <source>
        <dbReference type="ARBA" id="ARBA00022777"/>
    </source>
</evidence>
<evidence type="ECO:0000256" key="4">
    <source>
        <dbReference type="ARBA" id="ARBA00022679"/>
    </source>
</evidence>
<dbReference type="Pfam" id="PF00072">
    <property type="entry name" value="Response_reg"/>
    <property type="match status" value="1"/>
</dbReference>
<dbReference type="Gene3D" id="1.10.287.130">
    <property type="match status" value="1"/>
</dbReference>
<evidence type="ECO:0000256" key="6">
    <source>
        <dbReference type="PROSITE-ProRule" id="PRU00169"/>
    </source>
</evidence>
<dbReference type="InterPro" id="IPR003594">
    <property type="entry name" value="HATPase_dom"/>
</dbReference>
<dbReference type="Proteomes" id="UP000806285">
    <property type="component" value="Unassembled WGS sequence"/>
</dbReference>
<dbReference type="InterPro" id="IPR036097">
    <property type="entry name" value="HisK_dim/P_sf"/>
</dbReference>
<comment type="catalytic activity">
    <reaction evidence="1">
        <text>ATP + protein L-histidine = ADP + protein N-phospho-L-histidine.</text>
        <dbReference type="EC" id="2.7.13.3"/>
    </reaction>
</comment>
<dbReference type="SMART" id="SM00387">
    <property type="entry name" value="HATPase_c"/>
    <property type="match status" value="1"/>
</dbReference>
<dbReference type="InterPro" id="IPR036890">
    <property type="entry name" value="HATPase_C_sf"/>
</dbReference>
<evidence type="ECO:0000313" key="9">
    <source>
        <dbReference type="EMBL" id="MBE7368156.1"/>
    </source>
</evidence>
<dbReference type="InterPro" id="IPR004358">
    <property type="entry name" value="Sig_transdc_His_kin-like_C"/>
</dbReference>